<dbReference type="InterPro" id="IPR026992">
    <property type="entry name" value="DIOX_N"/>
</dbReference>
<dbReference type="AlphaFoldDB" id="A0AA88QUG5"/>
<sequence>MDSPDPPFQDTYKTLFSNFNEELPKNGARPLIVEEMELPLIDLGRLSLGPKEREACKREIAEASQEWGFFQVVNHGVSREILEKMRSEQVKVLKRPFHEKASDKFLNFPAGSYRWGTPSATCLRQLAWSEAFHVPSTDISGLGGLTNLSTSPDFYMWDELEIRQYSPR</sequence>
<dbReference type="PANTHER" id="PTHR47990">
    <property type="entry name" value="2-OXOGLUTARATE (2OG) AND FE(II)-DEPENDENT OXYGENASE SUPERFAMILY PROTEIN-RELATED"/>
    <property type="match status" value="1"/>
</dbReference>
<dbReference type="Gene3D" id="2.60.120.330">
    <property type="entry name" value="B-lactam Antibiotic, Isopenicillin N Synthase, Chain"/>
    <property type="match status" value="1"/>
</dbReference>
<dbReference type="EMBL" id="JAVXUO010002000">
    <property type="protein sequence ID" value="KAK2977269.1"/>
    <property type="molecule type" value="Genomic_DNA"/>
</dbReference>
<dbReference type="Pfam" id="PF14226">
    <property type="entry name" value="DIOX_N"/>
    <property type="match status" value="1"/>
</dbReference>
<evidence type="ECO:0000313" key="5">
    <source>
        <dbReference type="Proteomes" id="UP001187471"/>
    </source>
</evidence>
<keyword evidence="5" id="KW-1185">Reference proteome</keyword>
<keyword evidence="1" id="KW-0479">Metal-binding</keyword>
<name>A0AA88QUG5_9ASTE</name>
<feature type="domain" description="Non-haem dioxygenase N-terminal" evidence="3">
    <location>
        <begin position="38"/>
        <end position="135"/>
    </location>
</feature>
<comment type="caution">
    <text evidence="4">The sequence shown here is derived from an EMBL/GenBank/DDBJ whole genome shotgun (WGS) entry which is preliminary data.</text>
</comment>
<accession>A0AA88QUG5</accession>
<dbReference type="SUPFAM" id="SSF51197">
    <property type="entry name" value="Clavaminate synthase-like"/>
    <property type="match status" value="1"/>
</dbReference>
<evidence type="ECO:0000256" key="2">
    <source>
        <dbReference type="ARBA" id="ARBA00023004"/>
    </source>
</evidence>
<protein>
    <recommendedName>
        <fullName evidence="3">Non-haem dioxygenase N-terminal domain-containing protein</fullName>
    </recommendedName>
</protein>
<evidence type="ECO:0000256" key="1">
    <source>
        <dbReference type="ARBA" id="ARBA00022723"/>
    </source>
</evidence>
<evidence type="ECO:0000313" key="4">
    <source>
        <dbReference type="EMBL" id="KAK2977269.1"/>
    </source>
</evidence>
<dbReference type="InterPro" id="IPR027443">
    <property type="entry name" value="IPNS-like_sf"/>
</dbReference>
<reference evidence="4" key="1">
    <citation type="submission" date="2022-12" db="EMBL/GenBank/DDBJ databases">
        <title>Draft genome assemblies for two species of Escallonia (Escalloniales).</title>
        <authorList>
            <person name="Chanderbali A."/>
            <person name="Dervinis C."/>
            <person name="Anghel I."/>
            <person name="Soltis D."/>
            <person name="Soltis P."/>
            <person name="Zapata F."/>
        </authorList>
    </citation>
    <scope>NUCLEOTIDE SEQUENCE</scope>
    <source>
        <strain evidence="4">UCBG92.1500</strain>
        <tissue evidence="4">Leaf</tissue>
    </source>
</reference>
<dbReference type="GO" id="GO:0046872">
    <property type="term" value="F:metal ion binding"/>
    <property type="evidence" value="ECO:0007669"/>
    <property type="project" value="UniProtKB-KW"/>
</dbReference>
<dbReference type="Proteomes" id="UP001187471">
    <property type="component" value="Unassembled WGS sequence"/>
</dbReference>
<keyword evidence="2" id="KW-0408">Iron</keyword>
<organism evidence="4 5">
    <name type="scientific">Escallonia rubra</name>
    <dbReference type="NCBI Taxonomy" id="112253"/>
    <lineage>
        <taxon>Eukaryota</taxon>
        <taxon>Viridiplantae</taxon>
        <taxon>Streptophyta</taxon>
        <taxon>Embryophyta</taxon>
        <taxon>Tracheophyta</taxon>
        <taxon>Spermatophyta</taxon>
        <taxon>Magnoliopsida</taxon>
        <taxon>eudicotyledons</taxon>
        <taxon>Gunneridae</taxon>
        <taxon>Pentapetalae</taxon>
        <taxon>asterids</taxon>
        <taxon>campanulids</taxon>
        <taxon>Escalloniales</taxon>
        <taxon>Escalloniaceae</taxon>
        <taxon>Escallonia</taxon>
    </lineage>
</organism>
<proteinExistence type="predicted"/>
<gene>
    <name evidence="4" type="ORF">RJ640_005531</name>
</gene>
<dbReference type="InterPro" id="IPR050231">
    <property type="entry name" value="Iron_ascorbate_oxido_reductase"/>
</dbReference>
<evidence type="ECO:0000259" key="3">
    <source>
        <dbReference type="Pfam" id="PF14226"/>
    </source>
</evidence>